<organism evidence="1 2">
    <name type="scientific">Choristoneura fumiferana</name>
    <name type="common">Spruce budworm moth</name>
    <name type="synonym">Archips fumiferana</name>
    <dbReference type="NCBI Taxonomy" id="7141"/>
    <lineage>
        <taxon>Eukaryota</taxon>
        <taxon>Metazoa</taxon>
        <taxon>Ecdysozoa</taxon>
        <taxon>Arthropoda</taxon>
        <taxon>Hexapoda</taxon>
        <taxon>Insecta</taxon>
        <taxon>Pterygota</taxon>
        <taxon>Neoptera</taxon>
        <taxon>Endopterygota</taxon>
        <taxon>Lepidoptera</taxon>
        <taxon>Glossata</taxon>
        <taxon>Ditrysia</taxon>
        <taxon>Tortricoidea</taxon>
        <taxon>Tortricidae</taxon>
        <taxon>Tortricinae</taxon>
        <taxon>Choristoneura</taxon>
    </lineage>
</organism>
<gene>
    <name evidence="1" type="ORF">MSG28_015457</name>
</gene>
<dbReference type="EMBL" id="CM046128">
    <property type="protein sequence ID" value="KAI8433417.1"/>
    <property type="molecule type" value="Genomic_DNA"/>
</dbReference>
<comment type="caution">
    <text evidence="1">The sequence shown here is derived from an EMBL/GenBank/DDBJ whole genome shotgun (WGS) entry which is preliminary data.</text>
</comment>
<name>A0ACC0KA89_CHOFU</name>
<dbReference type="Proteomes" id="UP001064048">
    <property type="component" value="Chromosome 28"/>
</dbReference>
<evidence type="ECO:0000313" key="1">
    <source>
        <dbReference type="EMBL" id="KAI8433417.1"/>
    </source>
</evidence>
<accession>A0ACC0KA89</accession>
<reference evidence="1 2" key="1">
    <citation type="journal article" date="2022" name="Genome Biol. Evol.">
        <title>The Spruce Budworm Genome: Reconstructing the Evolutionary History of Antifreeze Proteins.</title>
        <authorList>
            <person name="Beliveau C."/>
            <person name="Gagne P."/>
            <person name="Picq S."/>
            <person name="Vernygora O."/>
            <person name="Keeling C.I."/>
            <person name="Pinkney K."/>
            <person name="Doucet D."/>
            <person name="Wen F."/>
            <person name="Johnston J.S."/>
            <person name="Maaroufi H."/>
            <person name="Boyle B."/>
            <person name="Laroche J."/>
            <person name="Dewar K."/>
            <person name="Juretic N."/>
            <person name="Blackburn G."/>
            <person name="Nisole A."/>
            <person name="Brunet B."/>
            <person name="Brandao M."/>
            <person name="Lumley L."/>
            <person name="Duan J."/>
            <person name="Quan G."/>
            <person name="Lucarotti C.J."/>
            <person name="Roe A.D."/>
            <person name="Sperling F.A.H."/>
            <person name="Levesque R.C."/>
            <person name="Cusson M."/>
        </authorList>
    </citation>
    <scope>NUCLEOTIDE SEQUENCE [LARGE SCALE GENOMIC DNA]</scope>
    <source>
        <strain evidence="1">Glfc:IPQL:Cfum</strain>
    </source>
</reference>
<proteinExistence type="predicted"/>
<keyword evidence="2" id="KW-1185">Reference proteome</keyword>
<sequence>MSEDVRSCKVWFPDSAYKTSQAINDFSREGLPIIIFANWRGFSGGQKVLGAAHEQQQVVARAARGADIPT</sequence>
<evidence type="ECO:0000313" key="2">
    <source>
        <dbReference type="Proteomes" id="UP001064048"/>
    </source>
</evidence>
<protein>
    <submittedName>
        <fullName evidence="1">Uncharacterized protein</fullName>
    </submittedName>
</protein>